<dbReference type="RefSeq" id="WP_184656060.1">
    <property type="nucleotide sequence ID" value="NZ_JACHBU010000015.1"/>
</dbReference>
<accession>A0A7X0JNT5</accession>
<dbReference type="PANTHER" id="PTHR43058">
    <property type="entry name" value="SLR0655 PROTEIN"/>
    <property type="match status" value="1"/>
</dbReference>
<organism evidence="2 3">
    <name type="scientific">Rhizobium soli</name>
    <dbReference type="NCBI Taxonomy" id="424798"/>
    <lineage>
        <taxon>Bacteria</taxon>
        <taxon>Pseudomonadati</taxon>
        <taxon>Pseudomonadota</taxon>
        <taxon>Alphaproteobacteria</taxon>
        <taxon>Hyphomicrobiales</taxon>
        <taxon>Rhizobiaceae</taxon>
        <taxon>Rhizobium/Agrobacterium group</taxon>
        <taxon>Rhizobium</taxon>
    </lineage>
</organism>
<protein>
    <submittedName>
        <fullName evidence="2">Uncharacterized protein (DUF427 family)</fullName>
    </submittedName>
</protein>
<evidence type="ECO:0000313" key="3">
    <source>
        <dbReference type="Proteomes" id="UP000585437"/>
    </source>
</evidence>
<evidence type="ECO:0000313" key="2">
    <source>
        <dbReference type="EMBL" id="MBB6511049.1"/>
    </source>
</evidence>
<dbReference type="EMBL" id="JACHBU010000015">
    <property type="protein sequence ID" value="MBB6511049.1"/>
    <property type="molecule type" value="Genomic_DNA"/>
</dbReference>
<dbReference type="Pfam" id="PF04248">
    <property type="entry name" value="NTP_transf_9"/>
    <property type="match status" value="1"/>
</dbReference>
<dbReference type="Gene3D" id="2.170.150.40">
    <property type="entry name" value="Domain of unknown function (DUF427)"/>
    <property type="match status" value="1"/>
</dbReference>
<feature type="domain" description="DUF427" evidence="1">
    <location>
        <begin position="36"/>
        <end position="126"/>
    </location>
</feature>
<evidence type="ECO:0000259" key="1">
    <source>
        <dbReference type="Pfam" id="PF04248"/>
    </source>
</evidence>
<dbReference type="PANTHER" id="PTHR43058:SF1">
    <property type="entry name" value="DUF427 DOMAIN-CONTAINING PROTEIN"/>
    <property type="match status" value="1"/>
</dbReference>
<dbReference type="AlphaFoldDB" id="A0A7X0JNT5"/>
<comment type="caution">
    <text evidence="2">The sequence shown here is derived from an EMBL/GenBank/DDBJ whole genome shotgun (WGS) entry which is preliminary data.</text>
</comment>
<dbReference type="InterPro" id="IPR038694">
    <property type="entry name" value="DUF427_sf"/>
</dbReference>
<gene>
    <name evidence="2" type="ORF">F4695_004444</name>
</gene>
<keyword evidence="3" id="KW-1185">Reference proteome</keyword>
<name>A0A7X0JNT5_9HYPH</name>
<dbReference type="InterPro" id="IPR007361">
    <property type="entry name" value="DUF427"/>
</dbReference>
<dbReference type="Proteomes" id="UP000585437">
    <property type="component" value="Unassembled WGS sequence"/>
</dbReference>
<sequence>MAKLAHPIPNPCLPGQESVWSFPRPSIAQPVHNHLKIIYNGHVFAETTAAVRTIETSHPPTYYFPPTDVDLSLLRESSSRSICEWKGQARYFDIQSGDKMSRNAAWAYPHPTTSFALIKDFIAFYPQAMDLCLVDGEAVVPQAGTFYGGWITSAIAGPFKGPPGTERW</sequence>
<proteinExistence type="predicted"/>
<reference evidence="2 3" key="1">
    <citation type="submission" date="2020-08" db="EMBL/GenBank/DDBJ databases">
        <title>The Agave Microbiome: Exploring the role of microbial communities in plant adaptations to desert environments.</title>
        <authorList>
            <person name="Partida-Martinez L.P."/>
        </authorList>
    </citation>
    <scope>NUCLEOTIDE SEQUENCE [LARGE SCALE GENOMIC DNA]</scope>
    <source>
        <strain evidence="2 3">AS3.12</strain>
    </source>
</reference>